<proteinExistence type="predicted"/>
<reference evidence="1 3" key="1">
    <citation type="submission" date="2015-09" db="EMBL/GenBank/DDBJ databases">
        <title>Genome Sequences of Mycobacterium immunogenum Isolates, Recuperated from a Chloraminated Drinking Water Distribution System Simulator Subjected to Episodes of Nitrification.</title>
        <authorList>
            <person name="Gomez-Alvarez V."/>
            <person name="Revetta R.P."/>
        </authorList>
    </citation>
    <scope>NUCLEOTIDE SEQUENCE [LARGE SCALE GENOMIC DNA]</scope>
    <source>
        <strain evidence="1 3">H008</strain>
    </source>
</reference>
<name>A0A7V8LRB0_9MYCO</name>
<evidence type="ECO:0000313" key="2">
    <source>
        <dbReference type="EMBL" id="KPG14333.1"/>
    </source>
</evidence>
<evidence type="ECO:0000313" key="1">
    <source>
        <dbReference type="EMBL" id="KPG14256.1"/>
    </source>
</evidence>
<dbReference type="EMBL" id="LJFO01000003">
    <property type="protein sequence ID" value="KPG14256.1"/>
    <property type="molecule type" value="Genomic_DNA"/>
</dbReference>
<accession>A0A7V8LRB0</accession>
<dbReference type="EMBL" id="LJFO01000003">
    <property type="protein sequence ID" value="KPG14333.1"/>
    <property type="molecule type" value="Genomic_DNA"/>
</dbReference>
<dbReference type="AlphaFoldDB" id="A0A7V8LRB0"/>
<evidence type="ECO:0000313" key="3">
    <source>
        <dbReference type="Proteomes" id="UP000037843"/>
    </source>
</evidence>
<comment type="caution">
    <text evidence="1">The sequence shown here is derived from an EMBL/GenBank/DDBJ whole genome shotgun (WGS) entry which is preliminary data.</text>
</comment>
<dbReference type="Proteomes" id="UP000037843">
    <property type="component" value="Unassembled WGS sequence"/>
</dbReference>
<gene>
    <name evidence="1" type="ORF">AN908_06610</name>
    <name evidence="2" type="ORF">AN908_07130</name>
</gene>
<organism evidence="1 3">
    <name type="scientific">Mycobacteroides immunogenum</name>
    <dbReference type="NCBI Taxonomy" id="83262"/>
    <lineage>
        <taxon>Bacteria</taxon>
        <taxon>Bacillati</taxon>
        <taxon>Actinomycetota</taxon>
        <taxon>Actinomycetes</taxon>
        <taxon>Mycobacteriales</taxon>
        <taxon>Mycobacteriaceae</taxon>
        <taxon>Mycobacteroides</taxon>
    </lineage>
</organism>
<sequence length="64" mass="7194">MSDTTDKLHVAMEGAPMRFRSVFRHAISLAMEADCRAETVSMELQHHITPVYPVLVELLAETLP</sequence>
<protein>
    <submittedName>
        <fullName evidence="1">Uncharacterized protein</fullName>
    </submittedName>
</protein>